<dbReference type="InterPro" id="IPR004907">
    <property type="entry name" value="ATPase_V1-cplx_csu"/>
</dbReference>
<dbReference type="InterPro" id="IPR036132">
    <property type="entry name" value="Vac_ATP_synth_c_sf"/>
</dbReference>
<proteinExistence type="inferred from homology"/>
<dbReference type="Pfam" id="PF03223">
    <property type="entry name" value="V-ATPase_C"/>
    <property type="match status" value="1"/>
</dbReference>
<dbReference type="AlphaFoldDB" id="A0A3Q7FN07"/>
<dbReference type="PANTHER" id="PTHR10137">
    <property type="entry name" value="V-TYPE PROTON ATPASE SUBUNIT C"/>
    <property type="match status" value="1"/>
</dbReference>
<evidence type="ECO:0000313" key="7">
    <source>
        <dbReference type="EnsemblPlants" id="Solyc03g097800.3.1"/>
    </source>
</evidence>
<comment type="subunit">
    <text evidence="6">V-ATPase is a heteromultimeric enzyme composed of a peripheral catalytic V1 complex (components A to H) attached to an integral membrane V0 proton pore complex.</text>
</comment>
<dbReference type="Proteomes" id="UP000004994">
    <property type="component" value="Chromosome 3"/>
</dbReference>
<reference evidence="7" key="2">
    <citation type="submission" date="2019-01" db="UniProtKB">
        <authorList>
            <consortium name="EnsemblPlants"/>
        </authorList>
    </citation>
    <scope>IDENTIFICATION</scope>
    <source>
        <strain evidence="7">cv. Heinz 1706</strain>
    </source>
</reference>
<evidence type="ECO:0000256" key="1">
    <source>
        <dbReference type="ARBA" id="ARBA00006138"/>
    </source>
</evidence>
<dbReference type="SMR" id="A0A3Q7FN07"/>
<dbReference type="FunFam" id="3.30.70.100:FF:000002">
    <property type="entry name" value="V-type proton ATPase subunit C"/>
    <property type="match status" value="1"/>
</dbReference>
<keyword evidence="3 6" id="KW-0375">Hydrogen ion transport</keyword>
<reference evidence="7" key="1">
    <citation type="journal article" date="2012" name="Nature">
        <title>The tomato genome sequence provides insights into fleshy fruit evolution.</title>
        <authorList>
            <consortium name="Tomato Genome Consortium"/>
        </authorList>
    </citation>
    <scope>NUCLEOTIDE SEQUENCE [LARGE SCALE GENOMIC DNA]</scope>
    <source>
        <strain evidence="7">cv. Heinz 1706</strain>
    </source>
</reference>
<dbReference type="OrthoDB" id="6605928at2759"/>
<comment type="function">
    <text evidence="5">Subunit of the peripheral V1 complex of vacuolar ATPase. Subunit C is necessary for the assembly of the catalytic sector of the enzyme and is likely to have a specific function in its catalytic activity. V-ATPase is responsible for acidifying a variety of intracellular compartments in eukaryotic cells.</text>
</comment>
<dbReference type="CDD" id="cd14785">
    <property type="entry name" value="V-ATPase_C"/>
    <property type="match status" value="1"/>
</dbReference>
<dbReference type="GeneID" id="101251661"/>
<dbReference type="EnsemblPlants" id="Solyc03g097800.3.1">
    <property type="protein sequence ID" value="Solyc03g097800.3.1"/>
    <property type="gene ID" value="Solyc03g097800.3"/>
</dbReference>
<dbReference type="PANTHER" id="PTHR10137:SF0">
    <property type="entry name" value="V-TYPE PROTON ATPASE SUBUNIT C"/>
    <property type="match status" value="1"/>
</dbReference>
<dbReference type="Gene3D" id="3.30.70.1180">
    <property type="entry name" value="Vacuolar atp synthase subunit c, domain 1"/>
    <property type="match status" value="1"/>
</dbReference>
<comment type="similarity">
    <text evidence="1 6">Belongs to the V-ATPase C subunit family.</text>
</comment>
<dbReference type="FunCoup" id="A0A3Q7FN07">
    <property type="interactions" value="2319"/>
</dbReference>
<dbReference type="Gene3D" id="1.20.1460.10">
    <property type="entry name" value="subunit c (vma5p) of the yeast v-atpase, domain 2"/>
    <property type="match status" value="1"/>
</dbReference>
<dbReference type="GO" id="GO:0046961">
    <property type="term" value="F:proton-transporting ATPase activity, rotational mechanism"/>
    <property type="evidence" value="ECO:0000318"/>
    <property type="project" value="GO_Central"/>
</dbReference>
<dbReference type="InParanoid" id="A0A3Q7FN07"/>
<dbReference type="SUPFAM" id="SSF118203">
    <property type="entry name" value="Vacuolar ATP synthase subunit C"/>
    <property type="match status" value="1"/>
</dbReference>
<evidence type="ECO:0000313" key="8">
    <source>
        <dbReference type="Proteomes" id="UP000004994"/>
    </source>
</evidence>
<gene>
    <name evidence="7" type="primary">LOC101251661</name>
</gene>
<organism evidence="7">
    <name type="scientific">Solanum lycopersicum</name>
    <name type="common">Tomato</name>
    <name type="synonym">Lycopersicon esculentum</name>
    <dbReference type="NCBI Taxonomy" id="4081"/>
    <lineage>
        <taxon>Eukaryota</taxon>
        <taxon>Viridiplantae</taxon>
        <taxon>Streptophyta</taxon>
        <taxon>Embryophyta</taxon>
        <taxon>Tracheophyta</taxon>
        <taxon>Spermatophyta</taxon>
        <taxon>Magnoliopsida</taxon>
        <taxon>eudicotyledons</taxon>
        <taxon>Gunneridae</taxon>
        <taxon>Pentapetalae</taxon>
        <taxon>asterids</taxon>
        <taxon>lamiids</taxon>
        <taxon>Solanales</taxon>
        <taxon>Solanaceae</taxon>
        <taxon>Solanoideae</taxon>
        <taxon>Solaneae</taxon>
        <taxon>Solanum</taxon>
        <taxon>Solanum subgen. Lycopersicon</taxon>
    </lineage>
</organism>
<evidence type="ECO:0000256" key="6">
    <source>
        <dbReference type="RuleBase" id="RU364010"/>
    </source>
</evidence>
<protein>
    <recommendedName>
        <fullName evidence="6">V-type proton ATPase subunit C</fullName>
    </recommendedName>
</protein>
<dbReference type="GO" id="GO:0000221">
    <property type="term" value="C:vacuolar proton-transporting V-type ATPase, V1 domain"/>
    <property type="evidence" value="ECO:0000318"/>
    <property type="project" value="GO_Central"/>
</dbReference>
<dbReference type="RefSeq" id="XP_004235295.1">
    <property type="nucleotide sequence ID" value="XM_004235247.5"/>
</dbReference>
<dbReference type="Gramene" id="Solyc03g097800.3.1">
    <property type="protein sequence ID" value="Solyc03g097800.3.1"/>
    <property type="gene ID" value="Solyc03g097800.3"/>
</dbReference>
<evidence type="ECO:0000256" key="4">
    <source>
        <dbReference type="ARBA" id="ARBA00023065"/>
    </source>
</evidence>
<dbReference type="PaxDb" id="4081-Solyc03g097790.2.1"/>
<name>A0A3Q7FN07_SOLLC</name>
<keyword evidence="4 6" id="KW-0406">Ion transport</keyword>
<dbReference type="OMA" id="VMIWIHV"/>
<dbReference type="STRING" id="4081.A0A3Q7FN07"/>
<sequence length="376" mass="42812">MASRYWVVSLPVQQNSSTTSLWSRLQESISRHSFDTPLYRFNIPNLRVGTLDSLLALSDDLIKSNSFIEGVCSKTRRQIEELERVSGVLSSSLTVDGVPVDSYLTRFAWDEAKYPTMSPLKEIVDGIHSQVAKIEDDLKVRVSEYNNVRSQLNAINRKQTGSLAVRDLSNLVKPADVVTSEHLTTLLAVVSKYSQKDWLSSYETLTTYVVPRSSKMLYEDNEYALYTVTLFNRDADNFKNKARERGFQIRDFEHNPETQESRKQELEKLMQDQETFRSSLLQWCYTSYGEVFSSWMHFCAVRIFAESILRYGLPPSFLSVVLAPSIKSEKKVRSILESLCDSSNSNFWKADDEGGMAGFGGDTEAHPYVSFTINLV</sequence>
<dbReference type="Gene3D" id="3.30.70.100">
    <property type="match status" value="1"/>
</dbReference>
<comment type="function">
    <text evidence="6">Subunit of the V1 complex of vacuolar(H+)-ATPase (V-ATPase), a multisubunit enzyme composed of a peripheral complex (V1) that hydrolyzes ATP and a membrane integral complex (V0) that translocates protons. V-ATPase is responsible for acidifying and maintaining the pH of intracellular compartments and in some cell types, is targeted to the plasma membrane, where it is responsible for acidifying the extracellular environment. Subunit C is necessary for the assembly of the catalytic sector of the enzyme and is likely to have a specific function in its catalytic activity.</text>
</comment>
<keyword evidence="8" id="KW-1185">Reference proteome</keyword>
<dbReference type="KEGG" id="sly:101251661"/>
<accession>A0A3Q7FN07</accession>
<evidence type="ECO:0000256" key="2">
    <source>
        <dbReference type="ARBA" id="ARBA00022448"/>
    </source>
</evidence>
<evidence type="ECO:0000256" key="5">
    <source>
        <dbReference type="ARBA" id="ARBA00025445"/>
    </source>
</evidence>
<evidence type="ECO:0000256" key="3">
    <source>
        <dbReference type="ARBA" id="ARBA00022781"/>
    </source>
</evidence>
<keyword evidence="2 6" id="KW-0813">Transport</keyword>